<evidence type="ECO:0000256" key="1">
    <source>
        <dbReference type="ARBA" id="ARBA00001974"/>
    </source>
</evidence>
<evidence type="ECO:0000256" key="3">
    <source>
        <dbReference type="ARBA" id="ARBA00022827"/>
    </source>
</evidence>
<reference evidence="5" key="1">
    <citation type="journal article" date="2019" name="Science">
        <title>Mutation of a bHLH transcription factor allowed almond domestication.</title>
        <authorList>
            <person name="Sanchez-Perez R."/>
            <person name="Pavan S."/>
            <person name="Mazzeo R."/>
            <person name="Moldovan C."/>
            <person name="Aiese Cigliano R."/>
            <person name="Del Cueto J."/>
            <person name="Ricciardi F."/>
            <person name="Lotti C."/>
            <person name="Ricciardi L."/>
            <person name="Dicenta F."/>
            <person name="Lopez-Marques R.L."/>
            <person name="Lindberg Moller B."/>
        </authorList>
    </citation>
    <scope>NUCLEOTIDE SEQUENCE</scope>
</reference>
<evidence type="ECO:0000259" key="4">
    <source>
        <dbReference type="Pfam" id="PF01134"/>
    </source>
</evidence>
<evidence type="ECO:0000313" key="5">
    <source>
        <dbReference type="EMBL" id="BBG96816.1"/>
    </source>
</evidence>
<evidence type="ECO:0000256" key="2">
    <source>
        <dbReference type="ARBA" id="ARBA00022630"/>
    </source>
</evidence>
<feature type="domain" description="MnmG N-terminal" evidence="4">
    <location>
        <begin position="19"/>
        <end position="53"/>
    </location>
</feature>
<keyword evidence="3" id="KW-0274">FAD</keyword>
<keyword evidence="2" id="KW-0285">Flavoprotein</keyword>
<dbReference type="Pfam" id="PF01134">
    <property type="entry name" value="GIDA"/>
    <property type="match status" value="1"/>
</dbReference>
<dbReference type="EMBL" id="AP019298">
    <property type="protein sequence ID" value="BBG96816.1"/>
    <property type="molecule type" value="Genomic_DNA"/>
</dbReference>
<comment type="cofactor">
    <cofactor evidence="1">
        <name>FAD</name>
        <dbReference type="ChEBI" id="CHEBI:57692"/>
    </cofactor>
</comment>
<protein>
    <submittedName>
        <fullName evidence="5">Glucose-inhibited division family A protein</fullName>
    </submittedName>
</protein>
<accession>A0A4Y1QY70</accession>
<dbReference type="Gene3D" id="3.50.50.60">
    <property type="entry name" value="FAD/NAD(P)-binding domain"/>
    <property type="match status" value="1"/>
</dbReference>
<dbReference type="InterPro" id="IPR036188">
    <property type="entry name" value="FAD/NAD-bd_sf"/>
</dbReference>
<sequence>MDIFGLYLSRRFSVAASTSPCNTAIGGPANSKLVHEVDALGGEIGKISERFQIICARLLPKPQQPLPHPSLLHLQPLLLILRCCLNLSRSYMLLWSASRQFYLLHSPSKGNIAQIGELVTFSYK</sequence>
<name>A0A4Y1QY70_PRUDU</name>
<organism evidence="5">
    <name type="scientific">Prunus dulcis</name>
    <name type="common">Almond</name>
    <name type="synonym">Amygdalus dulcis</name>
    <dbReference type="NCBI Taxonomy" id="3755"/>
    <lineage>
        <taxon>Eukaryota</taxon>
        <taxon>Viridiplantae</taxon>
        <taxon>Streptophyta</taxon>
        <taxon>Embryophyta</taxon>
        <taxon>Tracheophyta</taxon>
        <taxon>Spermatophyta</taxon>
        <taxon>Magnoliopsida</taxon>
        <taxon>eudicotyledons</taxon>
        <taxon>Gunneridae</taxon>
        <taxon>Pentapetalae</taxon>
        <taxon>rosids</taxon>
        <taxon>fabids</taxon>
        <taxon>Rosales</taxon>
        <taxon>Rosaceae</taxon>
        <taxon>Amygdaloideae</taxon>
        <taxon>Amygdaleae</taxon>
        <taxon>Prunus</taxon>
    </lineage>
</organism>
<proteinExistence type="predicted"/>
<gene>
    <name evidence="5" type="ORF">Prudu_005741</name>
</gene>
<dbReference type="AlphaFoldDB" id="A0A4Y1QY70"/>
<feature type="non-terminal residue" evidence="5">
    <location>
        <position position="124"/>
    </location>
</feature>
<dbReference type="InterPro" id="IPR040131">
    <property type="entry name" value="MnmG_N"/>
</dbReference>